<accession>A0ABS4G165</accession>
<organism evidence="5 6">
    <name type="scientific">Youngiibacter multivorans</name>
    <dbReference type="NCBI Taxonomy" id="937251"/>
    <lineage>
        <taxon>Bacteria</taxon>
        <taxon>Bacillati</taxon>
        <taxon>Bacillota</taxon>
        <taxon>Clostridia</taxon>
        <taxon>Eubacteriales</taxon>
        <taxon>Clostridiaceae</taxon>
        <taxon>Youngiibacter</taxon>
    </lineage>
</organism>
<dbReference type="EC" id="4.1.3.4" evidence="5"/>
<dbReference type="PANTHER" id="PTHR42738">
    <property type="entry name" value="HYDROXYMETHYLGLUTARYL-COA LYASE"/>
    <property type="match status" value="1"/>
</dbReference>
<sequence length="307" mass="33596">MIPTKVIVRETSPRDGWQNLSFIETDVKVAVIEKIIDMGAPEIELTSFVNPKAVPQIQDANELTKRILGMKSEKKSDVKLTALVPNKKGADNAYAAGIRTIDLVVSVSELHNKRNVNKTVDESVASLREIMTDLPEDLEVRLALACVFGSPFGDEIDVDKVIRIIDESMKMGVRIVGLADSAGLSTPDHTANIIRRIKEHADLDKVAAHIHDTRGLGIANAYAAFQEGVFRFDSALGGLGGCPFIPGAAGNISTEDLVTMFNRMNIETGIDSEKMYDASLYLSQHVNGKYNSKMLDINKLKVKSEDK</sequence>
<dbReference type="InterPro" id="IPR043594">
    <property type="entry name" value="HMGL"/>
</dbReference>
<evidence type="ECO:0000313" key="5">
    <source>
        <dbReference type="EMBL" id="MBP1918242.1"/>
    </source>
</evidence>
<evidence type="ECO:0000313" key="6">
    <source>
        <dbReference type="Proteomes" id="UP001519271"/>
    </source>
</evidence>
<reference evidence="5 6" key="1">
    <citation type="submission" date="2021-03" db="EMBL/GenBank/DDBJ databases">
        <title>Genomic Encyclopedia of Type Strains, Phase IV (KMG-IV): sequencing the most valuable type-strain genomes for metagenomic binning, comparative biology and taxonomic classification.</title>
        <authorList>
            <person name="Goeker M."/>
        </authorList>
    </citation>
    <scope>NUCLEOTIDE SEQUENCE [LARGE SCALE GENOMIC DNA]</scope>
    <source>
        <strain evidence="5 6">DSM 6139</strain>
    </source>
</reference>
<dbReference type="EMBL" id="JAGGKC010000004">
    <property type="protein sequence ID" value="MBP1918242.1"/>
    <property type="molecule type" value="Genomic_DNA"/>
</dbReference>
<dbReference type="CDD" id="cd07938">
    <property type="entry name" value="DRE_TIM_HMGL"/>
    <property type="match status" value="1"/>
</dbReference>
<evidence type="ECO:0000256" key="2">
    <source>
        <dbReference type="ARBA" id="ARBA00022723"/>
    </source>
</evidence>
<comment type="caution">
    <text evidence="5">The sequence shown here is derived from an EMBL/GenBank/DDBJ whole genome shotgun (WGS) entry which is preliminary data.</text>
</comment>
<dbReference type="InterPro" id="IPR000891">
    <property type="entry name" value="PYR_CT"/>
</dbReference>
<dbReference type="NCBIfam" id="NF004283">
    <property type="entry name" value="PRK05692.1"/>
    <property type="match status" value="1"/>
</dbReference>
<protein>
    <submittedName>
        <fullName evidence="5">Hydroxymethylglutaryl-CoA lyase</fullName>
        <ecNumber evidence="5">4.1.3.4</ecNumber>
    </submittedName>
</protein>
<feature type="domain" description="Pyruvate carboxyltransferase" evidence="4">
    <location>
        <begin position="6"/>
        <end position="276"/>
    </location>
</feature>
<dbReference type="SUPFAM" id="SSF51569">
    <property type="entry name" value="Aldolase"/>
    <property type="match status" value="1"/>
</dbReference>
<evidence type="ECO:0000256" key="3">
    <source>
        <dbReference type="ARBA" id="ARBA00023239"/>
    </source>
</evidence>
<evidence type="ECO:0000256" key="1">
    <source>
        <dbReference type="ARBA" id="ARBA00009405"/>
    </source>
</evidence>
<name>A0ABS4G165_9CLOT</name>
<evidence type="ECO:0000259" key="4">
    <source>
        <dbReference type="PROSITE" id="PS50991"/>
    </source>
</evidence>
<proteinExistence type="inferred from homology"/>
<dbReference type="PANTHER" id="PTHR42738:SF7">
    <property type="entry name" value="HYDROXYMETHYLGLUTARYL-COA LYASE"/>
    <property type="match status" value="1"/>
</dbReference>
<dbReference type="Proteomes" id="UP001519271">
    <property type="component" value="Unassembled WGS sequence"/>
</dbReference>
<gene>
    <name evidence="5" type="ORF">J2Z34_000714</name>
</gene>
<keyword evidence="3 5" id="KW-0456">Lyase</keyword>
<dbReference type="PROSITE" id="PS50991">
    <property type="entry name" value="PYR_CT"/>
    <property type="match status" value="1"/>
</dbReference>
<dbReference type="InterPro" id="IPR013785">
    <property type="entry name" value="Aldolase_TIM"/>
</dbReference>
<dbReference type="RefSeq" id="WP_209458484.1">
    <property type="nucleotide sequence ID" value="NZ_JAGGKC010000004.1"/>
</dbReference>
<comment type="similarity">
    <text evidence="1">Belongs to the HMG-CoA lyase family.</text>
</comment>
<keyword evidence="6" id="KW-1185">Reference proteome</keyword>
<dbReference type="GO" id="GO:0004419">
    <property type="term" value="F:hydroxymethylglutaryl-CoA lyase activity"/>
    <property type="evidence" value="ECO:0007669"/>
    <property type="project" value="UniProtKB-EC"/>
</dbReference>
<dbReference type="Gene3D" id="3.20.20.70">
    <property type="entry name" value="Aldolase class I"/>
    <property type="match status" value="1"/>
</dbReference>
<keyword evidence="2" id="KW-0479">Metal-binding</keyword>
<dbReference type="Pfam" id="PF00682">
    <property type="entry name" value="HMGL-like"/>
    <property type="match status" value="1"/>
</dbReference>